<keyword evidence="3" id="KW-1185">Reference proteome</keyword>
<name>A0A9P0T829_PIEBR</name>
<gene>
    <name evidence="2" type="ORF">PIBRA_LOCUS2818</name>
</gene>
<organism evidence="2 3">
    <name type="scientific">Pieris brassicae</name>
    <name type="common">White butterfly</name>
    <name type="synonym">Large white butterfly</name>
    <dbReference type="NCBI Taxonomy" id="7116"/>
    <lineage>
        <taxon>Eukaryota</taxon>
        <taxon>Metazoa</taxon>
        <taxon>Ecdysozoa</taxon>
        <taxon>Arthropoda</taxon>
        <taxon>Hexapoda</taxon>
        <taxon>Insecta</taxon>
        <taxon>Pterygota</taxon>
        <taxon>Neoptera</taxon>
        <taxon>Endopterygota</taxon>
        <taxon>Lepidoptera</taxon>
        <taxon>Glossata</taxon>
        <taxon>Ditrysia</taxon>
        <taxon>Papilionoidea</taxon>
        <taxon>Pieridae</taxon>
        <taxon>Pierinae</taxon>
        <taxon>Pieris</taxon>
    </lineage>
</organism>
<protein>
    <submittedName>
        <fullName evidence="2">Uncharacterized protein</fullName>
    </submittedName>
</protein>
<keyword evidence="1" id="KW-0732">Signal</keyword>
<evidence type="ECO:0000256" key="1">
    <source>
        <dbReference type="SAM" id="SignalP"/>
    </source>
</evidence>
<dbReference type="Proteomes" id="UP001152562">
    <property type="component" value="Unassembled WGS sequence"/>
</dbReference>
<accession>A0A9P0T829</accession>
<evidence type="ECO:0000313" key="2">
    <source>
        <dbReference type="EMBL" id="CAH4004184.1"/>
    </source>
</evidence>
<evidence type="ECO:0000313" key="3">
    <source>
        <dbReference type="Proteomes" id="UP001152562"/>
    </source>
</evidence>
<dbReference type="AlphaFoldDB" id="A0A9P0T829"/>
<sequence>MLHYLLGVFVLLPLSYSLDDSVIAISPNDLVTVERVENGTRRKSILRYGFHRTSECLNFEKAYLCIQKCLDLKYDIAYADKKCYCTCYIKKDKAKYIDKSGTQEKWKLGAPTTKLPIWAQKKDIKPEPHFEVEIELDNLSGNDTSVFGNQSIAEIIVENKTSVSSEVIGENSTAEPLSNSTDLLVNATAISDNIADTTVVA</sequence>
<comment type="caution">
    <text evidence="2">The sequence shown here is derived from an EMBL/GenBank/DDBJ whole genome shotgun (WGS) entry which is preliminary data.</text>
</comment>
<feature type="chain" id="PRO_5040199164" evidence="1">
    <location>
        <begin position="18"/>
        <end position="201"/>
    </location>
</feature>
<proteinExistence type="predicted"/>
<dbReference type="EMBL" id="CALOZG010000003">
    <property type="protein sequence ID" value="CAH4004184.1"/>
    <property type="molecule type" value="Genomic_DNA"/>
</dbReference>
<reference evidence="2" key="1">
    <citation type="submission" date="2022-05" db="EMBL/GenBank/DDBJ databases">
        <authorList>
            <person name="Okamura Y."/>
        </authorList>
    </citation>
    <scope>NUCLEOTIDE SEQUENCE</scope>
</reference>
<feature type="signal peptide" evidence="1">
    <location>
        <begin position="1"/>
        <end position="17"/>
    </location>
</feature>